<dbReference type="Gene3D" id="3.40.50.12780">
    <property type="entry name" value="N-terminal domain of ligase-like"/>
    <property type="match status" value="1"/>
</dbReference>
<dbReference type="Pfam" id="PF00501">
    <property type="entry name" value="AMP-binding"/>
    <property type="match status" value="1"/>
</dbReference>
<feature type="domain" description="Carrier" evidence="5">
    <location>
        <begin position="942"/>
        <end position="1017"/>
    </location>
</feature>
<gene>
    <name evidence="6" type="ORF">R2D22_33320</name>
</gene>
<dbReference type="InterPro" id="IPR020806">
    <property type="entry name" value="PKS_PP-bd"/>
</dbReference>
<dbReference type="Gene3D" id="3.30.300.30">
    <property type="match status" value="1"/>
</dbReference>
<evidence type="ECO:0000259" key="5">
    <source>
        <dbReference type="PROSITE" id="PS50075"/>
    </source>
</evidence>
<dbReference type="SUPFAM" id="SSF52777">
    <property type="entry name" value="CoA-dependent acyltransferases"/>
    <property type="match status" value="2"/>
</dbReference>
<dbReference type="InterPro" id="IPR025110">
    <property type="entry name" value="AMP-bd_C"/>
</dbReference>
<dbReference type="InterPro" id="IPR023213">
    <property type="entry name" value="CAT-like_dom_sf"/>
</dbReference>
<evidence type="ECO:0000313" key="6">
    <source>
        <dbReference type="EMBL" id="WOX26004.1"/>
    </source>
</evidence>
<dbReference type="Pfam" id="PF00550">
    <property type="entry name" value="PP-binding"/>
    <property type="match status" value="1"/>
</dbReference>
<evidence type="ECO:0000256" key="4">
    <source>
        <dbReference type="SAM" id="MobiDB-lite"/>
    </source>
</evidence>
<accession>A0ABZ0M2J9</accession>
<sequence length="1037" mass="109645">MSTEEIAHHIAALQQAESPDRDAAARFVLRLDAARDTAHVRASVGRLVARHDALRSRVVPAPAGYGVVNAVHAPAALQWQEPDGPAGGATATLPGLPLRVEHRPGGDGAPAELALSLSARTVDAAGLAALGAELLDLLEGAEPAEPVQIGQYAAWQQQMRTQEPEGSATSLALAPGLKSPRLGQDAYTDGPAAEADEDGGRVELAVDDALRARIADLAAKLDTDAGTVVLAAWLVVLWRHNADRDFQCGVHVDHRRRYPDLATTAGLLSWHLPLAAGLGEEETGRELVERLAVQRAGLLALTDHFSWDDVPRGTADCDAREPRRPVLFTDLALGSDAAVEALADLDAAQPLAFGLEVLRGPGSLRLTLRHDSAAGRATAESLGASLGVLLDGLTADPDRPVAELALLTVAGTGDVLAGFGHAPEETPYEAGHVYELFARQAARTPDRLAVHAAGHGFTYAELDARAAVVADGLRRQGLGPGARVGLLVERSAEMVAVVLGVWRAGMAYVPLDPATPADRIGFILGDSGSALLVTDLPERPAGELPVPVITVADLLDGAAPAAGPEEVERGVSDLAYVIYTSGTTGRPKGVQIEHRSAVYLARAHRERIYRRHDPEGAGLRAGFTASLAFDGSVERILTLLYGCTLYLYDDASRQDPGLFLEFAERHRLQVLDVTPSFLALLVQRGLLDSTGYRPELVLVGGEAIPESLWPRLAESGPAFYNVYGPTEATVNAAVGEVRGERPHLGPALPGARLYVLDAQDRPVPPGVVGEIHISGVGLARGYLGRDDLTAAAFVPNPFAAGDPLHARMYRTGDRGRFRPDGAIEFLGRADGQVKLRGFRIELGEISAVLREDPAVEDALAVLHKPESGDPSLVGYAVTAGPVDEVHARLRERLAARLPEYMRPAELVLVPEWPRTVNGKVDTAALPAPGTARQTTLSAAYVAPSGELEIALAEIWSTVLGRTGIGARDNFFELGGHSLLAARMIAAVNEEFGLDLPLTTVFTERCVADLAVAVIREMTGASTPEELEALLRATGEGL</sequence>
<dbReference type="InterPro" id="IPR009081">
    <property type="entry name" value="PP-bd_ACP"/>
</dbReference>
<dbReference type="SUPFAM" id="SSF47336">
    <property type="entry name" value="ACP-like"/>
    <property type="match status" value="1"/>
</dbReference>
<dbReference type="RefSeq" id="WP_318108854.1">
    <property type="nucleotide sequence ID" value="NZ_CP137573.1"/>
</dbReference>
<keyword evidence="2" id="KW-0596">Phosphopantetheine</keyword>
<dbReference type="Pfam" id="PF13193">
    <property type="entry name" value="AMP-binding_C"/>
    <property type="match status" value="1"/>
</dbReference>
<dbReference type="NCBIfam" id="TIGR01733">
    <property type="entry name" value="AA-adenyl-dom"/>
    <property type="match status" value="1"/>
</dbReference>
<dbReference type="SUPFAM" id="SSF56801">
    <property type="entry name" value="Acetyl-CoA synthetase-like"/>
    <property type="match status" value="1"/>
</dbReference>
<evidence type="ECO:0000256" key="3">
    <source>
        <dbReference type="ARBA" id="ARBA00022553"/>
    </source>
</evidence>
<dbReference type="PRINTS" id="PR00154">
    <property type="entry name" value="AMPBINDING"/>
</dbReference>
<dbReference type="EMBL" id="CP137573">
    <property type="protein sequence ID" value="WOX26004.1"/>
    <property type="molecule type" value="Genomic_DNA"/>
</dbReference>
<evidence type="ECO:0000313" key="7">
    <source>
        <dbReference type="Proteomes" id="UP001301731"/>
    </source>
</evidence>
<dbReference type="InterPro" id="IPR020459">
    <property type="entry name" value="AMP-binding"/>
</dbReference>
<dbReference type="Proteomes" id="UP001301731">
    <property type="component" value="Chromosome"/>
</dbReference>
<dbReference type="Gene3D" id="3.30.559.10">
    <property type="entry name" value="Chloramphenicol acetyltransferase-like domain"/>
    <property type="match status" value="1"/>
</dbReference>
<proteinExistence type="predicted"/>
<keyword evidence="3" id="KW-0597">Phosphoprotein</keyword>
<name>A0ABZ0M2J9_9ACTN</name>
<dbReference type="InterPro" id="IPR036736">
    <property type="entry name" value="ACP-like_sf"/>
</dbReference>
<evidence type="ECO:0000256" key="1">
    <source>
        <dbReference type="ARBA" id="ARBA00001957"/>
    </source>
</evidence>
<dbReference type="InterPro" id="IPR006162">
    <property type="entry name" value="Ppantetheine_attach_site"/>
</dbReference>
<evidence type="ECO:0000256" key="2">
    <source>
        <dbReference type="ARBA" id="ARBA00022450"/>
    </source>
</evidence>
<reference evidence="6 7" key="1">
    <citation type="submission" date="2023-10" db="EMBL/GenBank/DDBJ databases">
        <title>The genome sequence of Streptomyces sp. HUAS YS2.</title>
        <authorList>
            <person name="Mo P."/>
        </authorList>
    </citation>
    <scope>NUCLEOTIDE SEQUENCE [LARGE SCALE GENOMIC DNA]</scope>
    <source>
        <strain evidence="6 7">HUAS YS2</strain>
    </source>
</reference>
<dbReference type="Gene3D" id="1.10.1200.10">
    <property type="entry name" value="ACP-like"/>
    <property type="match status" value="1"/>
</dbReference>
<protein>
    <submittedName>
        <fullName evidence="6">Amino acid adenylation domain-containing protein</fullName>
    </submittedName>
</protein>
<dbReference type="InterPro" id="IPR045851">
    <property type="entry name" value="AMP-bd_C_sf"/>
</dbReference>
<dbReference type="InterPro" id="IPR042099">
    <property type="entry name" value="ANL_N_sf"/>
</dbReference>
<dbReference type="InterPro" id="IPR000873">
    <property type="entry name" value="AMP-dep_synth/lig_dom"/>
</dbReference>
<dbReference type="PANTHER" id="PTHR45527">
    <property type="entry name" value="NONRIBOSOMAL PEPTIDE SYNTHETASE"/>
    <property type="match status" value="1"/>
</dbReference>
<dbReference type="PROSITE" id="PS50075">
    <property type="entry name" value="CARRIER"/>
    <property type="match status" value="1"/>
</dbReference>
<organism evidence="6 7">
    <name type="scientific">Streptomyces solicathayae</name>
    <dbReference type="NCBI Taxonomy" id="3081768"/>
    <lineage>
        <taxon>Bacteria</taxon>
        <taxon>Bacillati</taxon>
        <taxon>Actinomycetota</taxon>
        <taxon>Actinomycetes</taxon>
        <taxon>Kitasatosporales</taxon>
        <taxon>Streptomycetaceae</taxon>
        <taxon>Streptomyces</taxon>
    </lineage>
</organism>
<dbReference type="InterPro" id="IPR010071">
    <property type="entry name" value="AA_adenyl_dom"/>
</dbReference>
<dbReference type="InterPro" id="IPR020845">
    <property type="entry name" value="AMP-binding_CS"/>
</dbReference>
<dbReference type="PANTHER" id="PTHR45527:SF1">
    <property type="entry name" value="FATTY ACID SYNTHASE"/>
    <property type="match status" value="1"/>
</dbReference>
<feature type="region of interest" description="Disordered" evidence="4">
    <location>
        <begin position="160"/>
        <end position="200"/>
    </location>
</feature>
<dbReference type="PROSITE" id="PS00455">
    <property type="entry name" value="AMP_BINDING"/>
    <property type="match status" value="1"/>
</dbReference>
<dbReference type="Gene3D" id="3.30.559.30">
    <property type="entry name" value="Nonribosomal peptide synthetase, condensation domain"/>
    <property type="match status" value="1"/>
</dbReference>
<dbReference type="PROSITE" id="PS00012">
    <property type="entry name" value="PHOSPHOPANTETHEINE"/>
    <property type="match status" value="1"/>
</dbReference>
<comment type="cofactor">
    <cofactor evidence="1">
        <name>pantetheine 4'-phosphate</name>
        <dbReference type="ChEBI" id="CHEBI:47942"/>
    </cofactor>
</comment>
<dbReference type="CDD" id="cd05930">
    <property type="entry name" value="A_NRPS"/>
    <property type="match status" value="1"/>
</dbReference>
<dbReference type="SMART" id="SM00823">
    <property type="entry name" value="PKS_PP"/>
    <property type="match status" value="1"/>
</dbReference>
<keyword evidence="7" id="KW-1185">Reference proteome</keyword>